<evidence type="ECO:0000313" key="1">
    <source>
        <dbReference type="EMBL" id="KAJ8972663.1"/>
    </source>
</evidence>
<dbReference type="Proteomes" id="UP001162164">
    <property type="component" value="Unassembled WGS sequence"/>
</dbReference>
<evidence type="ECO:0008006" key="3">
    <source>
        <dbReference type="Google" id="ProtNLM"/>
    </source>
</evidence>
<name>A0ABQ9J3M4_9CUCU</name>
<keyword evidence="2" id="KW-1185">Reference proteome</keyword>
<dbReference type="PANTHER" id="PTHR37984">
    <property type="entry name" value="PROTEIN CBG26694"/>
    <property type="match status" value="1"/>
</dbReference>
<sequence length="110" mass="12677">MHTRDVPNVPAKEVNFLGHVVSSDKTKTDPEKMYAVRDWSRPSNIHEFPSFLDIAKPLHRLLKEKIRYQWTPERETSFKRLKAALCTSPVLVYSHGIYIFYSNSGNSGVV</sequence>
<dbReference type="InterPro" id="IPR043128">
    <property type="entry name" value="Rev_trsase/Diguanyl_cyclase"/>
</dbReference>
<dbReference type="EMBL" id="JAPWTJ010001313">
    <property type="protein sequence ID" value="KAJ8972663.1"/>
    <property type="molecule type" value="Genomic_DNA"/>
</dbReference>
<comment type="caution">
    <text evidence="1">The sequence shown here is derived from an EMBL/GenBank/DDBJ whole genome shotgun (WGS) entry which is preliminary data.</text>
</comment>
<proteinExistence type="predicted"/>
<dbReference type="InterPro" id="IPR043502">
    <property type="entry name" value="DNA/RNA_pol_sf"/>
</dbReference>
<evidence type="ECO:0000313" key="2">
    <source>
        <dbReference type="Proteomes" id="UP001162164"/>
    </source>
</evidence>
<accession>A0ABQ9J3M4</accession>
<dbReference type="SUPFAM" id="SSF56672">
    <property type="entry name" value="DNA/RNA polymerases"/>
    <property type="match status" value="1"/>
</dbReference>
<dbReference type="InterPro" id="IPR050951">
    <property type="entry name" value="Retrovirus_Pol_polyprotein"/>
</dbReference>
<organism evidence="1 2">
    <name type="scientific">Molorchus minor</name>
    <dbReference type="NCBI Taxonomy" id="1323400"/>
    <lineage>
        <taxon>Eukaryota</taxon>
        <taxon>Metazoa</taxon>
        <taxon>Ecdysozoa</taxon>
        <taxon>Arthropoda</taxon>
        <taxon>Hexapoda</taxon>
        <taxon>Insecta</taxon>
        <taxon>Pterygota</taxon>
        <taxon>Neoptera</taxon>
        <taxon>Endopterygota</taxon>
        <taxon>Coleoptera</taxon>
        <taxon>Polyphaga</taxon>
        <taxon>Cucujiformia</taxon>
        <taxon>Chrysomeloidea</taxon>
        <taxon>Cerambycidae</taxon>
        <taxon>Lamiinae</taxon>
        <taxon>Monochamini</taxon>
        <taxon>Molorchus</taxon>
    </lineage>
</organism>
<protein>
    <recommendedName>
        <fullName evidence="3">Reverse transcriptase/retrotransposon-derived protein RNase H-like domain-containing protein</fullName>
    </recommendedName>
</protein>
<gene>
    <name evidence="1" type="ORF">NQ317_014022</name>
</gene>
<dbReference type="Gene3D" id="3.30.70.270">
    <property type="match status" value="1"/>
</dbReference>
<reference evidence="1" key="1">
    <citation type="journal article" date="2023" name="Insect Mol. Biol.">
        <title>Genome sequencing provides insights into the evolution of gene families encoding plant cell wall-degrading enzymes in longhorned beetles.</title>
        <authorList>
            <person name="Shin N.R."/>
            <person name="Okamura Y."/>
            <person name="Kirsch R."/>
            <person name="Pauchet Y."/>
        </authorList>
    </citation>
    <scope>NUCLEOTIDE SEQUENCE</scope>
    <source>
        <strain evidence="1">MMC_N1</strain>
    </source>
</reference>
<dbReference type="PANTHER" id="PTHR37984:SF5">
    <property type="entry name" value="PROTEIN NYNRIN-LIKE"/>
    <property type="match status" value="1"/>
</dbReference>